<evidence type="ECO:0000313" key="2">
    <source>
        <dbReference type="Proteomes" id="UP000073492"/>
    </source>
</evidence>
<gene>
    <name evidence="1" type="ORF">AC579_1885</name>
</gene>
<name>A0A139HZP6_9PEZI</name>
<dbReference type="EMBL" id="LFZO01000522">
    <property type="protein sequence ID" value="KXT07839.1"/>
    <property type="molecule type" value="Genomic_DNA"/>
</dbReference>
<keyword evidence="2" id="KW-1185">Reference proteome</keyword>
<protein>
    <submittedName>
        <fullName evidence="1">Uncharacterized protein</fullName>
    </submittedName>
</protein>
<organism evidence="1 2">
    <name type="scientific">Pseudocercospora musae</name>
    <dbReference type="NCBI Taxonomy" id="113226"/>
    <lineage>
        <taxon>Eukaryota</taxon>
        <taxon>Fungi</taxon>
        <taxon>Dikarya</taxon>
        <taxon>Ascomycota</taxon>
        <taxon>Pezizomycotina</taxon>
        <taxon>Dothideomycetes</taxon>
        <taxon>Dothideomycetidae</taxon>
        <taxon>Mycosphaerellales</taxon>
        <taxon>Mycosphaerellaceae</taxon>
        <taxon>Pseudocercospora</taxon>
    </lineage>
</organism>
<evidence type="ECO:0000313" key="1">
    <source>
        <dbReference type="EMBL" id="KXT07839.1"/>
    </source>
</evidence>
<sequence>MSRNCSNKNTPDSPIKICLVKAGPAHRRRQALMHHFASSFCLRLAYSATIVAIDLRVLRTEQFVERLLHSIHDKTRRFCDGAGTHKEEACVKDPASANYGLTLSQLSEKNKQSTVPLSPRTSTTKCNFCHRTGNNKAENCVKNPSSVNFGLPLSKVLEKKAGNHLIKVNRGHYIPRPPPAETHGWSTWGCRRRGSRRVVQD</sequence>
<dbReference type="Proteomes" id="UP000073492">
    <property type="component" value="Unassembled WGS sequence"/>
</dbReference>
<dbReference type="AlphaFoldDB" id="A0A139HZP6"/>
<comment type="caution">
    <text evidence="1">The sequence shown here is derived from an EMBL/GenBank/DDBJ whole genome shotgun (WGS) entry which is preliminary data.</text>
</comment>
<accession>A0A139HZP6</accession>
<proteinExistence type="predicted"/>
<reference evidence="1 2" key="1">
    <citation type="submission" date="2015-07" db="EMBL/GenBank/DDBJ databases">
        <title>Comparative genomics of the Sigatoka disease complex on banana suggests a link between parallel evolutionary changes in Pseudocercospora fijiensis and Pseudocercospora eumusae and increased virulence on the banana host.</title>
        <authorList>
            <person name="Chang T.-C."/>
            <person name="Salvucci A."/>
            <person name="Crous P.W."/>
            <person name="Stergiopoulos I."/>
        </authorList>
    </citation>
    <scope>NUCLEOTIDE SEQUENCE [LARGE SCALE GENOMIC DNA]</scope>
    <source>
        <strain evidence="1 2">CBS 116634</strain>
    </source>
</reference>